<dbReference type="Gene3D" id="1.20.1250.20">
    <property type="entry name" value="MFS general substrate transporter like domains"/>
    <property type="match status" value="1"/>
</dbReference>
<dbReference type="AlphaFoldDB" id="A0A174GJI8"/>
<organism evidence="9 10">
    <name type="scientific">Hungatella hathewayi</name>
    <dbReference type="NCBI Taxonomy" id="154046"/>
    <lineage>
        <taxon>Bacteria</taxon>
        <taxon>Bacillati</taxon>
        <taxon>Bacillota</taxon>
        <taxon>Clostridia</taxon>
        <taxon>Lachnospirales</taxon>
        <taxon>Lachnospiraceae</taxon>
        <taxon>Hungatella</taxon>
    </lineage>
</organism>
<evidence type="ECO:0000256" key="5">
    <source>
        <dbReference type="ARBA" id="ARBA00022989"/>
    </source>
</evidence>
<dbReference type="PANTHER" id="PTHR43266">
    <property type="entry name" value="MACROLIDE-EFFLUX PROTEIN"/>
    <property type="match status" value="1"/>
</dbReference>
<evidence type="ECO:0000313" key="9">
    <source>
        <dbReference type="EMBL" id="CUO60595.1"/>
    </source>
</evidence>
<evidence type="ECO:0000313" key="10">
    <source>
        <dbReference type="Proteomes" id="UP000095651"/>
    </source>
</evidence>
<feature type="transmembrane region" description="Helical" evidence="7">
    <location>
        <begin position="378"/>
        <end position="401"/>
    </location>
</feature>
<keyword evidence="4 7" id="KW-0812">Transmembrane</keyword>
<comment type="subcellular location">
    <subcellularLocation>
        <location evidence="1">Cell membrane</location>
        <topology evidence="1">Multi-pass membrane protein</topology>
    </subcellularLocation>
</comment>
<sequence length="410" mass="43726">MNSRLFQRDFTIMILGQIISLFGNAILRFSLSLYVLEVTGSAAVFGTILAVSMIPTVLLSPFGGVLADRLPKQKIMTILDFVTAGLIVFYDAVYGSAGNLAAVTIFMILLTLIQAFYQPSVQASIPLLASQEQLMAANGIVMQVQALAGLLGPILAGMLYGIGGVKPILAASAVCFFLSAVMELFLRIPHEKREADGSPVRMALLDLKGAVTYLIRENTCLFKLLIVVAGINLFLSALFIIGLPYLVKIYLGMSAQAYGFAEAAMGMGSILGGLVSGLAGKKIPFKHSHYFLLGTPLLLIPVILILLFQAPGKMIYAVLLTSVMIGMGFAALFTIAAQTFIQKSTPVHMLGKVGAFVSTICVCALPVGQAMYGGLFELFFGSPWVVVLVGTVISMMLAYAAKRTLRNAEA</sequence>
<feature type="domain" description="Major facilitator superfamily (MFS) profile" evidence="8">
    <location>
        <begin position="9"/>
        <end position="406"/>
    </location>
</feature>
<keyword evidence="2" id="KW-0813">Transport</keyword>
<evidence type="ECO:0000259" key="8">
    <source>
        <dbReference type="PROSITE" id="PS50850"/>
    </source>
</evidence>
<keyword evidence="5 7" id="KW-1133">Transmembrane helix</keyword>
<evidence type="ECO:0000256" key="1">
    <source>
        <dbReference type="ARBA" id="ARBA00004651"/>
    </source>
</evidence>
<feature type="transmembrane region" description="Helical" evidence="7">
    <location>
        <begin position="258"/>
        <end position="278"/>
    </location>
</feature>
<feature type="transmembrane region" description="Helical" evidence="7">
    <location>
        <begin position="42"/>
        <end position="63"/>
    </location>
</feature>
<dbReference type="Proteomes" id="UP000095651">
    <property type="component" value="Unassembled WGS sequence"/>
</dbReference>
<dbReference type="InterPro" id="IPR020846">
    <property type="entry name" value="MFS_dom"/>
</dbReference>
<dbReference type="PANTHER" id="PTHR43266:SF9">
    <property type="entry name" value="PERMEASE, MAJOR FACILITATOR SUPERFAMILY-RELATED"/>
    <property type="match status" value="1"/>
</dbReference>
<dbReference type="RefSeq" id="WP_055656902.1">
    <property type="nucleotide sequence ID" value="NZ_CABIXC010000008.1"/>
</dbReference>
<feature type="transmembrane region" description="Helical" evidence="7">
    <location>
        <begin position="314"/>
        <end position="341"/>
    </location>
</feature>
<accession>A0A174GJI8</accession>
<name>A0A174GJI8_9FIRM</name>
<proteinExistence type="predicted"/>
<dbReference type="EMBL" id="CYZE01000008">
    <property type="protein sequence ID" value="CUO60595.1"/>
    <property type="molecule type" value="Genomic_DNA"/>
</dbReference>
<protein>
    <submittedName>
        <fullName evidence="9">Major facilitator superfamily protein</fullName>
    </submittedName>
</protein>
<evidence type="ECO:0000256" key="6">
    <source>
        <dbReference type="ARBA" id="ARBA00023136"/>
    </source>
</evidence>
<keyword evidence="6 7" id="KW-0472">Membrane</keyword>
<dbReference type="GO" id="GO:0005886">
    <property type="term" value="C:plasma membrane"/>
    <property type="evidence" value="ECO:0007669"/>
    <property type="project" value="UniProtKB-SubCell"/>
</dbReference>
<feature type="transmembrane region" description="Helical" evidence="7">
    <location>
        <begin position="224"/>
        <end position="246"/>
    </location>
</feature>
<dbReference type="Pfam" id="PF07690">
    <property type="entry name" value="MFS_1"/>
    <property type="match status" value="1"/>
</dbReference>
<dbReference type="GO" id="GO:0022857">
    <property type="term" value="F:transmembrane transporter activity"/>
    <property type="evidence" value="ECO:0007669"/>
    <property type="project" value="InterPro"/>
</dbReference>
<dbReference type="PROSITE" id="PS50850">
    <property type="entry name" value="MFS"/>
    <property type="match status" value="1"/>
</dbReference>
<feature type="transmembrane region" description="Helical" evidence="7">
    <location>
        <begin position="353"/>
        <end position="372"/>
    </location>
</feature>
<feature type="transmembrane region" description="Helical" evidence="7">
    <location>
        <begin position="12"/>
        <end position="36"/>
    </location>
</feature>
<evidence type="ECO:0000256" key="3">
    <source>
        <dbReference type="ARBA" id="ARBA00022475"/>
    </source>
</evidence>
<feature type="transmembrane region" description="Helical" evidence="7">
    <location>
        <begin position="290"/>
        <end position="308"/>
    </location>
</feature>
<dbReference type="InterPro" id="IPR011701">
    <property type="entry name" value="MFS"/>
</dbReference>
<reference evidence="9 10" key="1">
    <citation type="submission" date="2015-09" db="EMBL/GenBank/DDBJ databases">
        <authorList>
            <consortium name="Pathogen Informatics"/>
        </authorList>
    </citation>
    <scope>NUCLEOTIDE SEQUENCE [LARGE SCALE GENOMIC DNA]</scope>
    <source>
        <strain evidence="9 10">2789STDY5608850</strain>
    </source>
</reference>
<gene>
    <name evidence="9" type="ORF">ERS852407_03352</name>
</gene>
<evidence type="ECO:0000256" key="4">
    <source>
        <dbReference type="ARBA" id="ARBA00022692"/>
    </source>
</evidence>
<dbReference type="SUPFAM" id="SSF103473">
    <property type="entry name" value="MFS general substrate transporter"/>
    <property type="match status" value="1"/>
</dbReference>
<dbReference type="CDD" id="cd06173">
    <property type="entry name" value="MFS_MefA_like"/>
    <property type="match status" value="1"/>
</dbReference>
<keyword evidence="3" id="KW-1003">Cell membrane</keyword>
<dbReference type="InterPro" id="IPR036259">
    <property type="entry name" value="MFS_trans_sf"/>
</dbReference>
<evidence type="ECO:0000256" key="2">
    <source>
        <dbReference type="ARBA" id="ARBA00022448"/>
    </source>
</evidence>
<evidence type="ECO:0000256" key="7">
    <source>
        <dbReference type="SAM" id="Phobius"/>
    </source>
</evidence>